<dbReference type="InterPro" id="IPR003607">
    <property type="entry name" value="HD/PDEase_dom"/>
</dbReference>
<gene>
    <name evidence="2" type="ORF">PQJ61_07150</name>
</gene>
<dbReference type="AlphaFoldDB" id="A0AAJ1IC48"/>
<dbReference type="Gene3D" id="1.10.3210.10">
    <property type="entry name" value="Hypothetical protein af1432"/>
    <property type="match status" value="1"/>
</dbReference>
<reference evidence="2 3" key="1">
    <citation type="submission" date="2022-12" db="EMBL/GenBank/DDBJ databases">
        <title>Metagenome assembled genome from gulf of manar.</title>
        <authorList>
            <person name="Kohli P."/>
            <person name="Pk S."/>
            <person name="Venkata Ramana C."/>
            <person name="Sasikala C."/>
        </authorList>
    </citation>
    <scope>NUCLEOTIDE SEQUENCE [LARGE SCALE GENOMIC DNA]</scope>
    <source>
        <strain evidence="2">JB008</strain>
    </source>
</reference>
<dbReference type="InterPro" id="IPR006675">
    <property type="entry name" value="HDIG_dom"/>
</dbReference>
<comment type="caution">
    <text evidence="2">The sequence shown here is derived from an EMBL/GenBank/DDBJ whole genome shotgun (WGS) entry which is preliminary data.</text>
</comment>
<dbReference type="CDD" id="cd00077">
    <property type="entry name" value="HDc"/>
    <property type="match status" value="1"/>
</dbReference>
<dbReference type="InterPro" id="IPR052340">
    <property type="entry name" value="RNase_Y/CdgJ"/>
</dbReference>
<evidence type="ECO:0000313" key="3">
    <source>
        <dbReference type="Proteomes" id="UP001221217"/>
    </source>
</evidence>
<protein>
    <submittedName>
        <fullName evidence="2">HDOD domain-containing protein</fullName>
    </submittedName>
</protein>
<dbReference type="EMBL" id="JAQQAL010000013">
    <property type="protein sequence ID" value="MDC7226525.1"/>
    <property type="molecule type" value="Genomic_DNA"/>
</dbReference>
<dbReference type="PANTHER" id="PTHR33525">
    <property type="match status" value="1"/>
</dbReference>
<evidence type="ECO:0000259" key="1">
    <source>
        <dbReference type="PROSITE" id="PS51833"/>
    </source>
</evidence>
<dbReference type="Proteomes" id="UP001221217">
    <property type="component" value="Unassembled WGS sequence"/>
</dbReference>
<dbReference type="Pfam" id="PF08668">
    <property type="entry name" value="HDOD"/>
    <property type="match status" value="1"/>
</dbReference>
<proteinExistence type="predicted"/>
<evidence type="ECO:0000313" key="2">
    <source>
        <dbReference type="EMBL" id="MDC7226525.1"/>
    </source>
</evidence>
<dbReference type="InterPro" id="IPR013976">
    <property type="entry name" value="HDOD"/>
</dbReference>
<dbReference type="PANTHER" id="PTHR33525:SF3">
    <property type="entry name" value="RIBONUCLEASE Y"/>
    <property type="match status" value="1"/>
</dbReference>
<organism evidence="2 3">
    <name type="scientific">Candidatus Thalassospirochaeta sargassi</name>
    <dbReference type="NCBI Taxonomy" id="3119039"/>
    <lineage>
        <taxon>Bacteria</taxon>
        <taxon>Pseudomonadati</taxon>
        <taxon>Spirochaetota</taxon>
        <taxon>Spirochaetia</taxon>
        <taxon>Spirochaetales</taxon>
        <taxon>Spirochaetaceae</taxon>
        <taxon>Candidatus Thalassospirochaeta</taxon>
    </lineage>
</organism>
<accession>A0AAJ1IC48</accession>
<dbReference type="SMART" id="SM00471">
    <property type="entry name" value="HDc"/>
    <property type="match status" value="1"/>
</dbReference>
<dbReference type="SUPFAM" id="SSF109604">
    <property type="entry name" value="HD-domain/PDEase-like"/>
    <property type="match status" value="1"/>
</dbReference>
<sequence>MKSFSKYMNALPVMPDIASKIVSIPEDNIDISFKELEDLIKVDAGLTTKILKVANSALYARQKEITSLQTAITLLGFKTIKSLVFLVSASNMFKKGKDQGFYQYFWKHSIITAFLAQNIAVKAGFKRLADEVFLAGLLHDIGRAAMYQADSELYLAVQGDEDERRVFGADHKEVGEAILYSWDFPPVYVDTAREHDSLNITSPHKTIILIVSAADLLSGHFSDSPLSETDDEMLEAFMMRIGLSKDAVDNYLKNFDKELRELPLFRECSSLFGLK</sequence>
<dbReference type="NCBIfam" id="TIGR00277">
    <property type="entry name" value="HDIG"/>
    <property type="match status" value="1"/>
</dbReference>
<name>A0AAJ1IC48_9SPIO</name>
<feature type="domain" description="HDOD" evidence="1">
    <location>
        <begin position="11"/>
        <end position="198"/>
    </location>
</feature>
<dbReference type="PROSITE" id="PS51833">
    <property type="entry name" value="HDOD"/>
    <property type="match status" value="1"/>
</dbReference>